<name>A0A061SGU0_9CHLO</name>
<evidence type="ECO:0000313" key="1">
    <source>
        <dbReference type="EMBL" id="JAC81946.1"/>
    </source>
</evidence>
<accession>A0A061SGU0</accession>
<dbReference type="EMBL" id="GBEZ01003172">
    <property type="protein sequence ID" value="JAC81946.1"/>
    <property type="molecule type" value="Transcribed_RNA"/>
</dbReference>
<sequence>MSRQRCSARIPGSRPLQGFHQLRHQKRLWSTCPATFDPKALRCCAGAPLSATQWTSASAQSWQMVVDHGHCSSKQAASRSSQEHSLKAPAQRKLLPTAVVFSLGCPVLTSSAAAAKHRCLSWKLSLRAYICSNPPSHD</sequence>
<protein>
    <submittedName>
        <fullName evidence="1">Uncharacterized protein</fullName>
    </submittedName>
</protein>
<gene>
    <name evidence="1" type="ORF">TSPGSL018_6785</name>
</gene>
<dbReference type="AlphaFoldDB" id="A0A061SGU0"/>
<proteinExistence type="predicted"/>
<organism evidence="1">
    <name type="scientific">Tetraselmis sp. GSL018</name>
    <dbReference type="NCBI Taxonomy" id="582737"/>
    <lineage>
        <taxon>Eukaryota</taxon>
        <taxon>Viridiplantae</taxon>
        <taxon>Chlorophyta</taxon>
        <taxon>core chlorophytes</taxon>
        <taxon>Chlorodendrophyceae</taxon>
        <taxon>Chlorodendrales</taxon>
        <taxon>Chlorodendraceae</taxon>
        <taxon>Tetraselmis</taxon>
    </lineage>
</organism>
<reference evidence="1" key="1">
    <citation type="submission" date="2014-05" db="EMBL/GenBank/DDBJ databases">
        <title>The transcriptome of the halophilic microalga Tetraselmis sp. GSL018 isolated from the Great Salt Lake, Utah.</title>
        <authorList>
            <person name="Jinkerson R.E."/>
            <person name="D'Adamo S."/>
            <person name="Posewitz M.C."/>
        </authorList>
    </citation>
    <scope>NUCLEOTIDE SEQUENCE</scope>
    <source>
        <strain evidence="1">GSL018</strain>
    </source>
</reference>